<proteinExistence type="predicted"/>
<dbReference type="SUPFAM" id="SSF51621">
    <property type="entry name" value="Phosphoenolpyruvate/pyruvate domain"/>
    <property type="match status" value="1"/>
</dbReference>
<organism evidence="2 3">
    <name type="scientific">Methylomonas defluvii</name>
    <dbReference type="NCBI Taxonomy" id="3045149"/>
    <lineage>
        <taxon>Bacteria</taxon>
        <taxon>Pseudomonadati</taxon>
        <taxon>Pseudomonadota</taxon>
        <taxon>Gammaproteobacteria</taxon>
        <taxon>Methylococcales</taxon>
        <taxon>Methylococcaceae</taxon>
        <taxon>Methylomonas</taxon>
    </lineage>
</organism>
<dbReference type="RefSeq" id="WP_225892867.1">
    <property type="nucleotide sequence ID" value="NZ_JAXARY010000012.1"/>
</dbReference>
<dbReference type="GO" id="GO:0016829">
    <property type="term" value="F:lyase activity"/>
    <property type="evidence" value="ECO:0007669"/>
    <property type="project" value="UniProtKB-KW"/>
</dbReference>
<comment type="caution">
    <text evidence="2">The sequence shown here is derived from an EMBL/GenBank/DDBJ whole genome shotgun (WGS) entry which is preliminary data.</text>
</comment>
<evidence type="ECO:0000313" key="2">
    <source>
        <dbReference type="EMBL" id="MDX8128396.1"/>
    </source>
</evidence>
<gene>
    <name evidence="2" type="ORF">QLH52_13975</name>
</gene>
<dbReference type="EMBL" id="JAXARY010000012">
    <property type="protein sequence ID" value="MDX8128396.1"/>
    <property type="molecule type" value="Genomic_DNA"/>
</dbReference>
<evidence type="ECO:0000313" key="3">
    <source>
        <dbReference type="Proteomes" id="UP001284537"/>
    </source>
</evidence>
<reference evidence="2 3" key="1">
    <citation type="submission" date="2023-11" db="EMBL/GenBank/DDBJ databases">
        <authorList>
            <person name="Ouyang M.-Y."/>
        </authorList>
    </citation>
    <scope>NUCLEOTIDE SEQUENCE [LARGE SCALE GENOMIC DNA]</scope>
    <source>
        <strain evidence="2 3">OY6</strain>
    </source>
</reference>
<name>A0ABU4UGT8_9GAMM</name>
<evidence type="ECO:0000256" key="1">
    <source>
        <dbReference type="ARBA" id="ARBA00022723"/>
    </source>
</evidence>
<dbReference type="InterPro" id="IPR040442">
    <property type="entry name" value="Pyrv_kinase-like_dom_sf"/>
</dbReference>
<dbReference type="InterPro" id="IPR015813">
    <property type="entry name" value="Pyrv/PenolPyrv_kinase-like_dom"/>
</dbReference>
<dbReference type="Proteomes" id="UP001284537">
    <property type="component" value="Unassembled WGS sequence"/>
</dbReference>
<protein>
    <submittedName>
        <fullName evidence="2">Aldolase/citrate lyase family protein</fullName>
    </submittedName>
</protein>
<keyword evidence="2" id="KW-0456">Lyase</keyword>
<keyword evidence="3" id="KW-1185">Reference proteome</keyword>
<accession>A0ABU4UGT8</accession>
<dbReference type="Gene3D" id="3.20.20.60">
    <property type="entry name" value="Phosphoenolpyruvate-binding domains"/>
    <property type="match status" value="1"/>
</dbReference>
<sequence length="284" mass="32361">MQFIAAAWFDFNKRGSYMNKRERSMLDLLKKGKQEYGYEGIKAEFEAEGTRTDELLRLIEIVRRADLKVGLKIGGCEAMRDLLESKLIGVDHIIAPMIESTYALSKYIDAKNKVFTEDEQQDTDFLFNIETEQAFQVVQSLADQARQDNGVDGMVFGRVDFSLSRGYSRDAINQPQVTECCIATAKECKEKGLDFVVGGGVSIDALPALKEINQVHLTRFETRKVIFSGHSLDKPDIEKGLLNAVHFELLWLQNKRDYYDIIAKEDLSRIAMLEGRWNVLRDSN</sequence>
<keyword evidence="1" id="KW-0479">Metal-binding</keyword>